<accession>A0A165R5X1</accession>
<dbReference type="PANTHER" id="PTHR46300">
    <property type="entry name" value="P450, PUTATIVE (EUROFUNG)-RELATED-RELATED"/>
    <property type="match status" value="1"/>
</dbReference>
<comment type="subcellular location">
    <subcellularLocation>
        <location evidence="2">Membrane</location>
    </subcellularLocation>
</comment>
<evidence type="ECO:0000313" key="13">
    <source>
        <dbReference type="Proteomes" id="UP000076761"/>
    </source>
</evidence>
<dbReference type="GO" id="GO:0004497">
    <property type="term" value="F:monooxygenase activity"/>
    <property type="evidence" value="ECO:0007669"/>
    <property type="project" value="UniProtKB-KW"/>
</dbReference>
<keyword evidence="6" id="KW-0479">Metal-binding</keyword>
<evidence type="ECO:0000313" key="12">
    <source>
        <dbReference type="EMBL" id="KZT23350.1"/>
    </source>
</evidence>
<keyword evidence="4" id="KW-0349">Heme</keyword>
<evidence type="ECO:0000256" key="4">
    <source>
        <dbReference type="ARBA" id="ARBA00022617"/>
    </source>
</evidence>
<dbReference type="GO" id="GO:0016705">
    <property type="term" value="F:oxidoreductase activity, acting on paired donors, with incorporation or reduction of molecular oxygen"/>
    <property type="evidence" value="ECO:0007669"/>
    <property type="project" value="InterPro"/>
</dbReference>
<keyword evidence="7" id="KW-1133">Transmembrane helix</keyword>
<dbReference type="GO" id="GO:0005506">
    <property type="term" value="F:iron ion binding"/>
    <property type="evidence" value="ECO:0007669"/>
    <property type="project" value="InterPro"/>
</dbReference>
<evidence type="ECO:0000256" key="3">
    <source>
        <dbReference type="ARBA" id="ARBA00010617"/>
    </source>
</evidence>
<dbReference type="InParanoid" id="A0A165R5X1"/>
<protein>
    <recommendedName>
        <fullName evidence="14">Cytochrome P450</fullName>
    </recommendedName>
</protein>
<evidence type="ECO:0000256" key="1">
    <source>
        <dbReference type="ARBA" id="ARBA00001971"/>
    </source>
</evidence>
<proteinExistence type="inferred from homology"/>
<evidence type="ECO:0000256" key="7">
    <source>
        <dbReference type="ARBA" id="ARBA00022989"/>
    </source>
</evidence>
<evidence type="ECO:0000256" key="5">
    <source>
        <dbReference type="ARBA" id="ARBA00022692"/>
    </source>
</evidence>
<gene>
    <name evidence="12" type="ORF">NEOLEDRAFT_558312</name>
</gene>
<keyword evidence="13" id="KW-1185">Reference proteome</keyword>
<reference evidence="12 13" key="1">
    <citation type="journal article" date="2016" name="Mol. Biol. Evol.">
        <title>Comparative Genomics of Early-Diverging Mushroom-Forming Fungi Provides Insights into the Origins of Lignocellulose Decay Capabilities.</title>
        <authorList>
            <person name="Nagy L.G."/>
            <person name="Riley R."/>
            <person name="Tritt A."/>
            <person name="Adam C."/>
            <person name="Daum C."/>
            <person name="Floudas D."/>
            <person name="Sun H."/>
            <person name="Yadav J.S."/>
            <person name="Pangilinan J."/>
            <person name="Larsson K.H."/>
            <person name="Matsuura K."/>
            <person name="Barry K."/>
            <person name="Labutti K."/>
            <person name="Kuo R."/>
            <person name="Ohm R.A."/>
            <person name="Bhattacharya S.S."/>
            <person name="Shirouzu T."/>
            <person name="Yoshinaga Y."/>
            <person name="Martin F.M."/>
            <person name="Grigoriev I.V."/>
            <person name="Hibbett D.S."/>
        </authorList>
    </citation>
    <scope>NUCLEOTIDE SEQUENCE [LARGE SCALE GENOMIC DNA]</scope>
    <source>
        <strain evidence="12 13">HHB14362 ss-1</strain>
    </source>
</reference>
<dbReference type="OrthoDB" id="1055148at2759"/>
<evidence type="ECO:0000256" key="10">
    <source>
        <dbReference type="ARBA" id="ARBA00023033"/>
    </source>
</evidence>
<keyword evidence="11" id="KW-0472">Membrane</keyword>
<dbReference type="SUPFAM" id="SSF48264">
    <property type="entry name" value="Cytochrome P450"/>
    <property type="match status" value="1"/>
</dbReference>
<organism evidence="12 13">
    <name type="scientific">Neolentinus lepideus HHB14362 ss-1</name>
    <dbReference type="NCBI Taxonomy" id="1314782"/>
    <lineage>
        <taxon>Eukaryota</taxon>
        <taxon>Fungi</taxon>
        <taxon>Dikarya</taxon>
        <taxon>Basidiomycota</taxon>
        <taxon>Agaricomycotina</taxon>
        <taxon>Agaricomycetes</taxon>
        <taxon>Gloeophyllales</taxon>
        <taxon>Gloeophyllaceae</taxon>
        <taxon>Neolentinus</taxon>
    </lineage>
</organism>
<dbReference type="Pfam" id="PF00067">
    <property type="entry name" value="p450"/>
    <property type="match status" value="1"/>
</dbReference>
<evidence type="ECO:0000256" key="8">
    <source>
        <dbReference type="ARBA" id="ARBA00023002"/>
    </source>
</evidence>
<dbReference type="EMBL" id="KV425586">
    <property type="protein sequence ID" value="KZT23350.1"/>
    <property type="molecule type" value="Genomic_DNA"/>
</dbReference>
<dbReference type="InterPro" id="IPR036396">
    <property type="entry name" value="Cyt_P450_sf"/>
</dbReference>
<dbReference type="InterPro" id="IPR050364">
    <property type="entry name" value="Cytochrome_P450_fung"/>
</dbReference>
<comment type="similarity">
    <text evidence="3">Belongs to the cytochrome P450 family.</text>
</comment>
<dbReference type="InterPro" id="IPR001128">
    <property type="entry name" value="Cyt_P450"/>
</dbReference>
<evidence type="ECO:0000256" key="11">
    <source>
        <dbReference type="ARBA" id="ARBA00023136"/>
    </source>
</evidence>
<keyword evidence="9" id="KW-0408">Iron</keyword>
<dbReference type="PANTHER" id="PTHR46300:SF2">
    <property type="entry name" value="CYTOCHROME P450 MONOOXYGENASE ALNH-RELATED"/>
    <property type="match status" value="1"/>
</dbReference>
<evidence type="ECO:0000256" key="2">
    <source>
        <dbReference type="ARBA" id="ARBA00004370"/>
    </source>
</evidence>
<keyword evidence="5" id="KW-0812">Transmembrane</keyword>
<dbReference type="Proteomes" id="UP000076761">
    <property type="component" value="Unassembled WGS sequence"/>
</dbReference>
<keyword evidence="10" id="KW-0503">Monooxygenase</keyword>
<sequence length="154" mass="17130">MMMSYGHEVKSKDDEFIQIAEKGVASIDAAGDVGAHIVDFFPWLRHVPDWMPGAGFKRVPPGTKEDMHTFVNQPFEEVLKSRRNCYCTALLEETKGKDNEGVRDTAAITFSAGFDTTFSALLTTLIAMVINPVIQARAQAEMDLFIGKDRLPTF</sequence>
<evidence type="ECO:0008006" key="14">
    <source>
        <dbReference type="Google" id="ProtNLM"/>
    </source>
</evidence>
<keyword evidence="8" id="KW-0560">Oxidoreductase</keyword>
<dbReference type="GO" id="GO:0016020">
    <property type="term" value="C:membrane"/>
    <property type="evidence" value="ECO:0007669"/>
    <property type="project" value="UniProtKB-SubCell"/>
</dbReference>
<comment type="cofactor">
    <cofactor evidence="1">
        <name>heme</name>
        <dbReference type="ChEBI" id="CHEBI:30413"/>
    </cofactor>
</comment>
<evidence type="ECO:0000256" key="6">
    <source>
        <dbReference type="ARBA" id="ARBA00022723"/>
    </source>
</evidence>
<evidence type="ECO:0000256" key="9">
    <source>
        <dbReference type="ARBA" id="ARBA00023004"/>
    </source>
</evidence>
<dbReference type="GO" id="GO:0020037">
    <property type="term" value="F:heme binding"/>
    <property type="evidence" value="ECO:0007669"/>
    <property type="project" value="InterPro"/>
</dbReference>
<dbReference type="Gene3D" id="1.10.630.10">
    <property type="entry name" value="Cytochrome P450"/>
    <property type="match status" value="1"/>
</dbReference>
<name>A0A165R5X1_9AGAM</name>
<dbReference type="AlphaFoldDB" id="A0A165R5X1"/>
<dbReference type="STRING" id="1314782.A0A165R5X1"/>